<dbReference type="InterPro" id="IPR020806">
    <property type="entry name" value="PKS_PP-bd"/>
</dbReference>
<dbReference type="InterPro" id="IPR006162">
    <property type="entry name" value="Ppantetheine_attach_site"/>
</dbReference>
<evidence type="ECO:0000256" key="7">
    <source>
        <dbReference type="ARBA" id="ARBA00023268"/>
    </source>
</evidence>
<feature type="region of interest" description="N-terminal hotdog fold" evidence="9">
    <location>
        <begin position="924"/>
        <end position="1046"/>
    </location>
</feature>
<dbReference type="SMART" id="SM00823">
    <property type="entry name" value="PKS_PP"/>
    <property type="match status" value="2"/>
</dbReference>
<dbReference type="InterPro" id="IPR014031">
    <property type="entry name" value="Ketoacyl_synth_C"/>
</dbReference>
<feature type="active site" description="Proton acceptor; for dehydratase activity" evidence="9">
    <location>
        <position position="956"/>
    </location>
</feature>
<dbReference type="Gene3D" id="3.30.70.3290">
    <property type="match status" value="2"/>
</dbReference>
<dbReference type="InterPro" id="IPR057326">
    <property type="entry name" value="KR_dom"/>
</dbReference>
<dbReference type="InterPro" id="IPR013968">
    <property type="entry name" value="PKS_KR"/>
</dbReference>
<dbReference type="InterPro" id="IPR055123">
    <property type="entry name" value="SpnB-like_Rossmann"/>
</dbReference>
<feature type="active site" description="Proton acceptor; for dehydratase activity" evidence="9">
    <location>
        <position position="2626"/>
    </location>
</feature>
<keyword evidence="4" id="KW-0597">Phosphoprotein</keyword>
<dbReference type="SUPFAM" id="SSF55048">
    <property type="entry name" value="Probable ACP-binding domain of malonyl-CoA ACP transacylase"/>
    <property type="match status" value="2"/>
</dbReference>
<dbReference type="Gene3D" id="3.40.47.10">
    <property type="match status" value="2"/>
</dbReference>
<feature type="domain" description="Ketosynthase family 3 (KS3)" evidence="11">
    <location>
        <begin position="33"/>
        <end position="461"/>
    </location>
</feature>
<dbReference type="InterPro" id="IPR016039">
    <property type="entry name" value="Thiolase-like"/>
</dbReference>
<dbReference type="InterPro" id="IPR014030">
    <property type="entry name" value="Ketoacyl_synth_N"/>
</dbReference>
<dbReference type="InterPro" id="IPR042104">
    <property type="entry name" value="PKS_dehydratase_sf"/>
</dbReference>
<dbReference type="Gene3D" id="3.40.366.10">
    <property type="entry name" value="Malonyl-Coenzyme A Acyl Carrier Protein, domain 2"/>
    <property type="match status" value="2"/>
</dbReference>
<dbReference type="PROSITE" id="PS00012">
    <property type="entry name" value="PHOSPHOPANTETHEINE"/>
    <property type="match status" value="1"/>
</dbReference>
<dbReference type="SUPFAM" id="SSF51735">
    <property type="entry name" value="NAD(P)-binding Rossmann-fold domains"/>
    <property type="match status" value="4"/>
</dbReference>
<evidence type="ECO:0000259" key="12">
    <source>
        <dbReference type="PROSITE" id="PS52019"/>
    </source>
</evidence>
<feature type="region of interest" description="C-terminal hotdog fold" evidence="9">
    <location>
        <begin position="1058"/>
        <end position="1194"/>
    </location>
</feature>
<dbReference type="CDD" id="cd00833">
    <property type="entry name" value="PKS"/>
    <property type="match status" value="2"/>
</dbReference>
<feature type="domain" description="Ketosynthase family 3 (KS3)" evidence="11">
    <location>
        <begin position="1724"/>
        <end position="2136"/>
    </location>
</feature>
<dbReference type="Pfam" id="PF08990">
    <property type="entry name" value="Docking"/>
    <property type="match status" value="1"/>
</dbReference>
<keyword evidence="14" id="KW-1185">Reference proteome</keyword>
<dbReference type="Proteomes" id="UP001519332">
    <property type="component" value="Unassembled WGS sequence"/>
</dbReference>
<dbReference type="Pfam" id="PF16197">
    <property type="entry name" value="KAsynt_C_assoc"/>
    <property type="match status" value="2"/>
</dbReference>
<dbReference type="PROSITE" id="PS52019">
    <property type="entry name" value="PKS_MFAS_DH"/>
    <property type="match status" value="2"/>
</dbReference>
<dbReference type="InterPro" id="IPR020841">
    <property type="entry name" value="PKS_Beta-ketoAc_synthase_dom"/>
</dbReference>
<dbReference type="InterPro" id="IPR020807">
    <property type="entry name" value="PKS_DH"/>
</dbReference>
<protein>
    <submittedName>
        <fullName evidence="13">Acyl transferase domain-containing protein/acyl carrier protein</fullName>
    </submittedName>
</protein>
<dbReference type="InterPro" id="IPR016035">
    <property type="entry name" value="Acyl_Trfase/lysoPLipase"/>
</dbReference>
<feature type="domain" description="PKS/mFAS DH" evidence="12">
    <location>
        <begin position="2594"/>
        <end position="2868"/>
    </location>
</feature>
<feature type="domain" description="Carrier" evidence="10">
    <location>
        <begin position="1633"/>
        <end position="1708"/>
    </location>
</feature>
<dbReference type="SMART" id="SM00826">
    <property type="entry name" value="PKS_DH"/>
    <property type="match status" value="2"/>
</dbReference>
<organism evidence="13 14">
    <name type="scientific">Kibdelosporangium banguiense</name>
    <dbReference type="NCBI Taxonomy" id="1365924"/>
    <lineage>
        <taxon>Bacteria</taxon>
        <taxon>Bacillati</taxon>
        <taxon>Actinomycetota</taxon>
        <taxon>Actinomycetes</taxon>
        <taxon>Pseudonocardiales</taxon>
        <taxon>Pseudonocardiaceae</taxon>
        <taxon>Kibdelosporangium</taxon>
    </lineage>
</organism>
<dbReference type="InterPro" id="IPR049900">
    <property type="entry name" value="PKS_mFAS_DH"/>
</dbReference>
<keyword evidence="6" id="KW-0045">Antibiotic biosynthesis</keyword>
<dbReference type="SMART" id="SM00827">
    <property type="entry name" value="PKS_AT"/>
    <property type="match status" value="2"/>
</dbReference>
<dbReference type="InterPro" id="IPR015083">
    <property type="entry name" value="NorB/c/GfsB-D-like_docking"/>
</dbReference>
<dbReference type="Pfam" id="PF21089">
    <property type="entry name" value="PKS_DH_N"/>
    <property type="match status" value="2"/>
</dbReference>
<dbReference type="Pfam" id="PF00109">
    <property type="entry name" value="ketoacyl-synt"/>
    <property type="match status" value="2"/>
</dbReference>
<feature type="domain" description="PKS/mFAS DH" evidence="12">
    <location>
        <begin position="924"/>
        <end position="1194"/>
    </location>
</feature>
<dbReference type="InterPro" id="IPR032821">
    <property type="entry name" value="PKS_assoc"/>
</dbReference>
<dbReference type="SMART" id="SM00822">
    <property type="entry name" value="PKS_KR"/>
    <property type="match status" value="2"/>
</dbReference>
<dbReference type="InterPro" id="IPR049551">
    <property type="entry name" value="PKS_DH_C"/>
</dbReference>
<dbReference type="SMART" id="SM01294">
    <property type="entry name" value="PKS_PP_betabranch"/>
    <property type="match status" value="2"/>
</dbReference>
<evidence type="ECO:0000259" key="10">
    <source>
        <dbReference type="PROSITE" id="PS50075"/>
    </source>
</evidence>
<dbReference type="Pfam" id="PF00550">
    <property type="entry name" value="PP-binding"/>
    <property type="match status" value="2"/>
</dbReference>
<dbReference type="InterPro" id="IPR001227">
    <property type="entry name" value="Ac_transferase_dom_sf"/>
</dbReference>
<dbReference type="PROSITE" id="PS50075">
    <property type="entry name" value="CARRIER"/>
    <property type="match status" value="2"/>
</dbReference>
<evidence type="ECO:0000256" key="1">
    <source>
        <dbReference type="ARBA" id="ARBA00001957"/>
    </source>
</evidence>
<evidence type="ECO:0000256" key="4">
    <source>
        <dbReference type="ARBA" id="ARBA00022553"/>
    </source>
</evidence>
<dbReference type="Pfam" id="PF08659">
    <property type="entry name" value="KR"/>
    <property type="match status" value="2"/>
</dbReference>
<dbReference type="Pfam" id="PF22953">
    <property type="entry name" value="SpnB_Rossmann"/>
    <property type="match status" value="2"/>
</dbReference>
<dbReference type="RefSeq" id="WP_209644119.1">
    <property type="nucleotide sequence ID" value="NZ_JAGINW010000001.1"/>
</dbReference>
<comment type="caution">
    <text evidence="13">The sequence shown here is derived from an EMBL/GenBank/DDBJ whole genome shotgun (WGS) entry which is preliminary data.</text>
</comment>
<dbReference type="PROSITE" id="PS00606">
    <property type="entry name" value="KS3_1"/>
    <property type="match status" value="2"/>
</dbReference>
<name>A0ABS4TRU0_9PSEU</name>
<dbReference type="InterPro" id="IPR050091">
    <property type="entry name" value="PKS_NRPS_Biosynth_Enz"/>
</dbReference>
<dbReference type="InterPro" id="IPR014043">
    <property type="entry name" value="Acyl_transferase_dom"/>
</dbReference>
<dbReference type="Pfam" id="PF14765">
    <property type="entry name" value="PS-DH"/>
    <property type="match status" value="2"/>
</dbReference>
<feature type="region of interest" description="N-terminal hotdog fold" evidence="9">
    <location>
        <begin position="2594"/>
        <end position="2719"/>
    </location>
</feature>
<comment type="cofactor">
    <cofactor evidence="1">
        <name>pantetheine 4'-phosphate</name>
        <dbReference type="ChEBI" id="CHEBI:47942"/>
    </cofactor>
</comment>
<dbReference type="GO" id="GO:0016740">
    <property type="term" value="F:transferase activity"/>
    <property type="evidence" value="ECO:0007669"/>
    <property type="project" value="UniProtKB-KW"/>
</dbReference>
<proteinExistence type="predicted"/>
<evidence type="ECO:0000259" key="11">
    <source>
        <dbReference type="PROSITE" id="PS52004"/>
    </source>
</evidence>
<dbReference type="InterPro" id="IPR016036">
    <property type="entry name" value="Malonyl_transacylase_ACP-bd"/>
</dbReference>
<dbReference type="CDD" id="cd08956">
    <property type="entry name" value="KR_3_FAS_SDR_x"/>
    <property type="match status" value="2"/>
</dbReference>
<evidence type="ECO:0000313" key="13">
    <source>
        <dbReference type="EMBL" id="MBP2327135.1"/>
    </source>
</evidence>
<dbReference type="SUPFAM" id="SSF52151">
    <property type="entry name" value="FabD/lysophospholipase-like"/>
    <property type="match status" value="2"/>
</dbReference>
<evidence type="ECO:0000256" key="6">
    <source>
        <dbReference type="ARBA" id="ARBA00023194"/>
    </source>
</evidence>
<dbReference type="SUPFAM" id="SSF53901">
    <property type="entry name" value="Thiolase-like"/>
    <property type="match status" value="2"/>
</dbReference>
<evidence type="ECO:0000256" key="5">
    <source>
        <dbReference type="ARBA" id="ARBA00022679"/>
    </source>
</evidence>
<evidence type="ECO:0000313" key="14">
    <source>
        <dbReference type="Proteomes" id="UP001519332"/>
    </source>
</evidence>
<feature type="domain" description="Carrier" evidence="10">
    <location>
        <begin position="3339"/>
        <end position="3414"/>
    </location>
</feature>
<keyword evidence="7" id="KW-0511">Multifunctional enzyme</keyword>
<feature type="region of interest" description="C-terminal hotdog fold" evidence="9">
    <location>
        <begin position="2731"/>
        <end position="2868"/>
    </location>
</feature>
<dbReference type="InterPro" id="IPR036736">
    <property type="entry name" value="ACP-like_sf"/>
</dbReference>
<dbReference type="Gene3D" id="1.10.1200.10">
    <property type="entry name" value="ACP-like"/>
    <property type="match status" value="2"/>
</dbReference>
<dbReference type="SMART" id="SM00825">
    <property type="entry name" value="PKS_KS"/>
    <property type="match status" value="2"/>
</dbReference>
<evidence type="ECO:0000256" key="8">
    <source>
        <dbReference type="ARBA" id="ARBA00023315"/>
    </source>
</evidence>
<dbReference type="Pfam" id="PF00698">
    <property type="entry name" value="Acyl_transf_1"/>
    <property type="match status" value="2"/>
</dbReference>
<dbReference type="InterPro" id="IPR049552">
    <property type="entry name" value="PKS_DH_N"/>
</dbReference>
<dbReference type="PROSITE" id="PS52004">
    <property type="entry name" value="KS3_2"/>
    <property type="match status" value="2"/>
</dbReference>
<dbReference type="Gene3D" id="3.10.129.110">
    <property type="entry name" value="Polyketide synthase dehydratase"/>
    <property type="match status" value="2"/>
</dbReference>
<dbReference type="InterPro" id="IPR018201">
    <property type="entry name" value="Ketoacyl_synth_AS"/>
</dbReference>
<sequence>MANEEKLVDYLKRVTANLHETRARLRELETAEQEPIAIVAMSCRYPGDVRSPEDLWTLVAQERDAVGQFPSDRGWNLDTLFDADPDAPGTSYVREGGFVYDVGEFDAPFFGVSPREALAMDPQQRLVLELSWEAVERAGIAPHSLAQQQVGVFVGSGDQDYYDELSPDAVAGTVEDYLSTGNAGSVISGRVAYALGLEGPAVTIDSACSSSLVAMHLAVQSLRQRDCSLALAGGVMVMSRPGPFLAFSRQRGLAADGRCKPFSDSADGTGWAEGAGIVLLERLSDARRNGHHVLAVVRGSAINSDGASNGLTAPNGPSQQRVIRQALANAKLTAADVDAVEGHGTGTTLGDPIEAQALLATYGQGRSAEKPLWLGSIKSNIGHAQAAAGVSGVIKMVMALRNNLLPKTLHVTEPSTDVDWSAGSVELLAQSRSWETNGHPRRAGISSFGVSGTNAHMIIEEAPPVEAAETGEPSWPVGVPVPWPVSGHGTSGLRAQAERLASAVDGHTVLDVGCSLATTRSPLTHRAVVLAANSDNAADAATALTALSDDQPAPNVIRGASTEGLTAFLFSGQGAQRVGMGAELYEAFPVFATAFDEVTAELDKHLDRPIKPVIFGKPKLLDRTGYTQPALFAFEVALFRLLASWGVKPDMLLGHSIGELVAAHVGGVLSLQDACTLVGARARLMQALPAGGAMVAVVATEEEVEPLLSESVSVAAVNGPQSVVISGDEDAVLAAAAKLTAQGRKTTRLRVSHAFHSALMEPMLAEFGRIAAGLSFTEPSIPIVSNVTGGLASIELATPEYWVEHVRAAVRFHDGVHALAAAGVTRFVEVGPQGVLSALTRESLADAIVVPVLRKDRAEAPAAITALAELFVSGIEPEWTSVFARSNARQVTLPTYAFQRKRFWLDARGGISDVSAAGLAAAGHPLLGAAITIAGTDGVVLTGRLSLDTHSWLADHRLGASGAVTVPGTAFLELAIRAGDQAGYGRIEELTLGTPLVVPERGGVQVQVVLDGTHTVTIHSRLEDDGPDAPWTQHASGTLLPSADRGGEPLTEWPPAGAEAVPVDGLYDDFADTGLTYGPMFRALRAAWRRGDEVFAEVVLPEGHDAEQFGLHPAAIDAATHALRVAAGGHGGVGRVPFCWTGVELHATGASALRARFTPISEDDYAIAIADSTGAPVATVDTTIFRPFVAPVAGDSTPLYRLDWRRLTAAPAEMPNDVVVLENTGGTDAEAVRAGLHRVLAAVQSWLASDPAPDARFVVVTRGAVSVDDSDVTDLSGSAIWGLIRSAQEENPDSLVLLDLKAGADVNAVLPRVIASGEPQVAVRGDELLVPRLARVAGTDGEQVRIEPHGTVLITGASGALGGEIARHLVTEHGARHLLLVSRSGPEAVVRLTTELVEIGVDVKVAACDVADRDALAKVLATIPAEHPLTAVVHAAGVLDDGVLTALTPERIDTVLRPKVDAALNLHELTKDTELSAFVLFSSVSGVLGAPGQGNYAAANAFLDALAAHRKAAGLTASSLAWGLWGQAGGMGGTLSDDDVTRLSAAGLVPLSTQDGLAMFDAALASGHAAIVPATLDIAALRKPGARVPRLLQDLVGRQARRVASEGFTVSASAPVGSFAASIEALAEADRRDAVLNLVRTHAAAVLAYGSADEIEPATQFQQLGFDSLTAIELRNGLTAATGQRLPATLIFDYPTSSALADHLLAELTGGHETVTTARQEVSDEPIAIIGMACRLPGGVTSPEDLWQLVANGGDAIGDFPADRGWDVDSLHDPSGRRSGTTYVAKGGFVYDAGEFDPGFFGVSPKEAPLIDPQQRLLLESSWEALERAGIDPTSLKGSPTGVYAGVQYHDYVGANSAGSIVTGRVAYSLGLEGPAISVDTACSSSLVAMHMAAQALRRDDCSLALAGGVTVMATPETFVEFSRQQGLAPDGLCKAFSDDADGTAWSEGVGVLVLERLSDARRNGHQVLAVLRGSAINQDGTSNGLTAPNGPAQQRVIRAALADAGLAASDVDAVEAHGTGTKLGDPIEAQALLATYGKEAPIERPLWIGSVKSNIGHTQAAAGAASVIKMVMAMRNGELPVSLHVGQPSAEIDWSAGNVKVLTEPVKWLPNGRIRRAGVSSFGVSGTNAHVILEEGDRREVEAADSWDGPVVWPVSGRGSVALRAQAEQLLNHVGEDPDGSLGDIGYSLATSRTAFEQRAVLIGSRRPEFLRGLVALIDDEEAPGVVRGVASAGGKTAFLFAGQGSQRLGMGAELAQRYPAFADAYDEVCAELDKHTDRPIREVIDGDAEALAQTGYTQPALFAIEVALFRLLESWGVRPDVLVGHSIGELAAAHCAGVLSLADAAALITARGALMQALPTGGAMVAIGARLDDVLAAAGDTVDIAAVNGPQSVVIAGDEASVDAVAASFEGKSKTTKLRVSHAFHSRLMEPMLAEYRTIAEGLTYAAPRVPIISTVTGTPVSAEELASPDHWVNQVRAAVRFRDAVVRAASDGVTRFVELGPDATLTAMADQSLEERADGTVLTPLLLKDKPEPKAALTGLAQLHVSGKTVDWQAVFAPTGARSVELPTYPFQRQRYWLDSIGITGSGEEEHPLLGSAVELAGAEGMLFTGRISAGTHPWLTEHAVNGSFVFPGTGFVEMAIRAGDAVGCHRIDELTLEFPLVVPERNGVRVQFALDGPGDGGVRPFSVHSRAAGAPDGTPWTRHATGTLAPGGKPESFDLTEWPPAGAEQVDIEGSYDDLAADGLVYGPTFRGMRTAWQRGGESFTEVVLPRSATSDVDKFGIHPALLDATLHAIGLSSAAGQEPVLPFAWENVRLHAGGATSLRVHVRPVGTGAVELDIADNTGAPVASIGSLLLRPMSAVPQAAEGSAGDSLFAVSWQQAEPDAVAGGTKWTVVGDDRLGIAGALEATTVAGIDEVGQDNVLILPSGDSNATDAASIHAETNRVLDTLKAWLADERLADTTLLVLTRGAVSCGGEDAADLAGAAVAGLVRSAQAENPGRIVLADLDAGTPSPRTLAAIVASGEPQVAVRTGSVLVPRLERATGTSGAWDAEGTVLVTGATGALGGIVAKHLVTAHGVQNLLLASRRGLDAPGADVLRDELTSLGANVSVVACDVADRDATAAMLAAIPAGAPLRGVVHSAGVLDDGVITSLTPERLDAVLKPKVDAALTLHELTKDLDLSAFVLFSSAAGVLGAPGQGSYAAANAFLDALATRRKAAGLPGVSLAWGLWAAEDNGMAADLSDADRQRIAETGITALSTEDGLRLFDATTGGGEAVLLPMPLDTRALQGAGDDDLPAILRGLVRPAGRRAANDAQEDTGSLAQQLAEMPERRRRPALLELVRTQAAALLGYSGIEEVEPDRPFNEIGFDSLSATGFRNKLSLLTKLKLPASLIFDYPNSRVLADHLAEQLLPHEEAEQSADSAEALTEQGVRDILASIPLAQLRKAGLLDSLLELGGAGSVEVLEEDISIDGAVDIDDLDSEALINMAIGAGRDED</sequence>
<gene>
    <name evidence="13" type="ORF">JOF56_007520</name>
</gene>
<feature type="active site" description="Proton donor; for dehydratase activity" evidence="9">
    <location>
        <position position="1117"/>
    </location>
</feature>
<comment type="pathway">
    <text evidence="2">Antibiotic biosynthesis.</text>
</comment>
<dbReference type="InterPro" id="IPR009081">
    <property type="entry name" value="PP-bd_ACP"/>
</dbReference>
<evidence type="ECO:0000256" key="3">
    <source>
        <dbReference type="ARBA" id="ARBA00022450"/>
    </source>
</evidence>
<dbReference type="SUPFAM" id="SSF47336">
    <property type="entry name" value="ACP-like"/>
    <property type="match status" value="2"/>
</dbReference>
<accession>A0ABS4TRU0</accession>
<keyword evidence="5 13" id="KW-0808">Transferase</keyword>
<dbReference type="EMBL" id="JAGINW010000001">
    <property type="protein sequence ID" value="MBP2327135.1"/>
    <property type="molecule type" value="Genomic_DNA"/>
</dbReference>
<dbReference type="PANTHER" id="PTHR43775">
    <property type="entry name" value="FATTY ACID SYNTHASE"/>
    <property type="match status" value="1"/>
</dbReference>
<feature type="active site" description="Proton donor; for dehydratase activity" evidence="9">
    <location>
        <position position="2792"/>
    </location>
</feature>
<keyword evidence="3" id="KW-0596">Phosphopantetheine</keyword>
<dbReference type="Gene3D" id="3.40.50.720">
    <property type="entry name" value="NAD(P)-binding Rossmann-like Domain"/>
    <property type="match status" value="2"/>
</dbReference>
<keyword evidence="8" id="KW-0012">Acyltransferase</keyword>
<dbReference type="Pfam" id="PF02801">
    <property type="entry name" value="Ketoacyl-synt_C"/>
    <property type="match status" value="2"/>
</dbReference>
<dbReference type="PANTHER" id="PTHR43775:SF51">
    <property type="entry name" value="INACTIVE PHENOLPHTHIOCEROL SYNTHESIS POLYKETIDE SYNTHASE TYPE I PKS1-RELATED"/>
    <property type="match status" value="1"/>
</dbReference>
<reference evidence="13 14" key="1">
    <citation type="submission" date="2021-03" db="EMBL/GenBank/DDBJ databases">
        <title>Sequencing the genomes of 1000 actinobacteria strains.</title>
        <authorList>
            <person name="Klenk H.-P."/>
        </authorList>
    </citation>
    <scope>NUCLEOTIDE SEQUENCE [LARGE SCALE GENOMIC DNA]</scope>
    <source>
        <strain evidence="13 14">DSM 46670</strain>
    </source>
</reference>
<evidence type="ECO:0000256" key="9">
    <source>
        <dbReference type="PROSITE-ProRule" id="PRU01363"/>
    </source>
</evidence>
<dbReference type="InterPro" id="IPR036291">
    <property type="entry name" value="NAD(P)-bd_dom_sf"/>
</dbReference>
<evidence type="ECO:0000256" key="2">
    <source>
        <dbReference type="ARBA" id="ARBA00004792"/>
    </source>
</evidence>